<dbReference type="RefSeq" id="WP_012801146.1">
    <property type="nucleotide sequence ID" value="NC_013166.1"/>
</dbReference>
<reference evidence="9 10" key="1">
    <citation type="journal article" date="2009" name="Stand. Genomic Sci.">
        <title>Complete genome sequence of Kangiella koreensis type strain (SW-125).</title>
        <authorList>
            <person name="Han C."/>
            <person name="Sikorski J."/>
            <person name="Lapidus A."/>
            <person name="Nolan M."/>
            <person name="Glavina Del Rio T."/>
            <person name="Tice H."/>
            <person name="Cheng J.F."/>
            <person name="Lucas S."/>
            <person name="Chen F."/>
            <person name="Copeland A."/>
            <person name="Ivanova N."/>
            <person name="Mavromatis K."/>
            <person name="Ovchinnikova G."/>
            <person name="Pati A."/>
            <person name="Bruce D."/>
            <person name="Goodwin L."/>
            <person name="Pitluck S."/>
            <person name="Chen A."/>
            <person name="Palaniappan K."/>
            <person name="Land M."/>
            <person name="Hauser L."/>
            <person name="Chang Y.J."/>
            <person name="Jeffries C.D."/>
            <person name="Chain P."/>
            <person name="Saunders E."/>
            <person name="Brettin T."/>
            <person name="Goker M."/>
            <person name="Tindall B.J."/>
            <person name="Bristow J."/>
            <person name="Eisen J.A."/>
            <person name="Markowitz V."/>
            <person name="Hugenholtz P."/>
            <person name="Kyrpides N.C."/>
            <person name="Klenk H.P."/>
            <person name="Detter J.C."/>
        </authorList>
    </citation>
    <scope>NUCLEOTIDE SEQUENCE [LARGE SCALE GENOMIC DNA]</scope>
    <source>
        <strain evidence="10">DSM 16069 / KCTC 12182 / SW-125</strain>
    </source>
</reference>
<dbReference type="GO" id="GO:0006006">
    <property type="term" value="P:glucose metabolic process"/>
    <property type="evidence" value="ECO:0007669"/>
    <property type="project" value="UniProtKB-KW"/>
</dbReference>
<protein>
    <submittedName>
        <fullName evidence="9">Radical SAM domain protein</fullName>
    </submittedName>
</protein>
<dbReference type="GO" id="GO:0003824">
    <property type="term" value="F:catalytic activity"/>
    <property type="evidence" value="ECO:0007669"/>
    <property type="project" value="InterPro"/>
</dbReference>
<name>C7RBJ0_KANKD</name>
<keyword evidence="7" id="KW-0411">Iron-sulfur</keyword>
<dbReference type="GO" id="GO:0051539">
    <property type="term" value="F:4 iron, 4 sulfur cluster binding"/>
    <property type="evidence" value="ECO:0007669"/>
    <property type="project" value="UniProtKB-KW"/>
</dbReference>
<dbReference type="eggNOG" id="COG0535">
    <property type="taxonomic scope" value="Bacteria"/>
</dbReference>
<feature type="domain" description="Radical SAM core" evidence="8">
    <location>
        <begin position="13"/>
        <end position="205"/>
    </location>
</feature>
<keyword evidence="6" id="KW-0408">Iron</keyword>
<dbReference type="SUPFAM" id="SSF102114">
    <property type="entry name" value="Radical SAM enzymes"/>
    <property type="match status" value="1"/>
</dbReference>
<comment type="cofactor">
    <cofactor evidence="1">
        <name>[4Fe-4S] cluster</name>
        <dbReference type="ChEBI" id="CHEBI:49883"/>
    </cofactor>
</comment>
<sequence>MKSETMKQPVLWYEIRGSLYLNISDRCTLVCQFCPKTHGDPQVHQYNLALQKQPKSQEVIASLPDLSQYQEVVFCGFGEPTLRLKPLIEIARYCKEQGVKTRLNTDGLGCLVHKRNIIPELSEVIDTVSVSLNAQNEAIYKRHCHPQLSNAYSAVKEFIKHSVGAFKAVRVTAIDGLAGVDIKECKKIAENLGAEFVCRYLDKVG</sequence>
<organism evidence="9 10">
    <name type="scientific">Kangiella koreensis (strain DSM 16069 / JCM 12317 / KCTC 12182 / SW-125)</name>
    <dbReference type="NCBI Taxonomy" id="523791"/>
    <lineage>
        <taxon>Bacteria</taxon>
        <taxon>Pseudomonadati</taxon>
        <taxon>Pseudomonadota</taxon>
        <taxon>Gammaproteobacteria</taxon>
        <taxon>Kangiellales</taxon>
        <taxon>Kangiellaceae</taxon>
        <taxon>Kangiella</taxon>
    </lineage>
</organism>
<dbReference type="InterPro" id="IPR058240">
    <property type="entry name" value="rSAM_sf"/>
</dbReference>
<proteinExistence type="predicted"/>
<evidence type="ECO:0000256" key="6">
    <source>
        <dbReference type="ARBA" id="ARBA00023004"/>
    </source>
</evidence>
<dbReference type="InterPro" id="IPR007197">
    <property type="entry name" value="rSAM"/>
</dbReference>
<accession>C7RBJ0</accession>
<evidence type="ECO:0000256" key="3">
    <source>
        <dbReference type="ARBA" id="ARBA00022526"/>
    </source>
</evidence>
<dbReference type="Proteomes" id="UP000001231">
    <property type="component" value="Chromosome"/>
</dbReference>
<evidence type="ECO:0000256" key="4">
    <source>
        <dbReference type="ARBA" id="ARBA00022691"/>
    </source>
</evidence>
<dbReference type="SFLD" id="SFLDG01111">
    <property type="entry name" value="Uncharacterised_Radical_SAM_Su"/>
    <property type="match status" value="1"/>
</dbReference>
<dbReference type="STRING" id="523791.Kkor_1213"/>
<dbReference type="PANTHER" id="PTHR30352:SF5">
    <property type="entry name" value="PYRUVATE FORMATE-LYASE 1-ACTIVATING ENZYME"/>
    <property type="match status" value="1"/>
</dbReference>
<dbReference type="InterPro" id="IPR013785">
    <property type="entry name" value="Aldolase_TIM"/>
</dbReference>
<keyword evidence="10" id="KW-1185">Reference proteome</keyword>
<keyword evidence="2" id="KW-0004">4Fe-4S</keyword>
<dbReference type="SFLD" id="SFLDS00029">
    <property type="entry name" value="Radical_SAM"/>
    <property type="match status" value="1"/>
</dbReference>
<dbReference type="PROSITE" id="PS51918">
    <property type="entry name" value="RADICAL_SAM"/>
    <property type="match status" value="1"/>
</dbReference>
<keyword evidence="5" id="KW-0479">Metal-binding</keyword>
<dbReference type="EMBL" id="CP001707">
    <property type="protein sequence ID" value="ACV26632.1"/>
    <property type="molecule type" value="Genomic_DNA"/>
</dbReference>
<evidence type="ECO:0000256" key="1">
    <source>
        <dbReference type="ARBA" id="ARBA00001966"/>
    </source>
</evidence>
<dbReference type="AlphaFoldDB" id="C7RBJ0"/>
<keyword evidence="4" id="KW-0949">S-adenosyl-L-methionine</keyword>
<gene>
    <name evidence="9" type="ordered locus">Kkor_1213</name>
</gene>
<evidence type="ECO:0000256" key="7">
    <source>
        <dbReference type="ARBA" id="ARBA00023014"/>
    </source>
</evidence>
<dbReference type="Pfam" id="PF04055">
    <property type="entry name" value="Radical_SAM"/>
    <property type="match status" value="1"/>
</dbReference>
<dbReference type="NCBIfam" id="TIGR04038">
    <property type="entry name" value="tatD_link_rSAM"/>
    <property type="match status" value="1"/>
</dbReference>
<evidence type="ECO:0000313" key="9">
    <source>
        <dbReference type="EMBL" id="ACV26632.1"/>
    </source>
</evidence>
<dbReference type="GO" id="GO:0046872">
    <property type="term" value="F:metal ion binding"/>
    <property type="evidence" value="ECO:0007669"/>
    <property type="project" value="UniProtKB-KW"/>
</dbReference>
<dbReference type="InterPro" id="IPR034457">
    <property type="entry name" value="Organic_radical-activating"/>
</dbReference>
<dbReference type="CDD" id="cd01335">
    <property type="entry name" value="Radical_SAM"/>
    <property type="match status" value="1"/>
</dbReference>
<keyword evidence="3" id="KW-0313">Glucose metabolism</keyword>
<dbReference type="InterPro" id="IPR023821">
    <property type="entry name" value="rSAM_TatD-assoc"/>
</dbReference>
<dbReference type="Gene3D" id="3.20.20.70">
    <property type="entry name" value="Aldolase class I"/>
    <property type="match status" value="1"/>
</dbReference>
<evidence type="ECO:0000259" key="8">
    <source>
        <dbReference type="PROSITE" id="PS51918"/>
    </source>
</evidence>
<dbReference type="KEGG" id="kko:Kkor_1213"/>
<evidence type="ECO:0000256" key="2">
    <source>
        <dbReference type="ARBA" id="ARBA00022485"/>
    </source>
</evidence>
<keyword evidence="3" id="KW-0119">Carbohydrate metabolism</keyword>
<evidence type="ECO:0000256" key="5">
    <source>
        <dbReference type="ARBA" id="ARBA00022723"/>
    </source>
</evidence>
<evidence type="ECO:0000313" key="10">
    <source>
        <dbReference type="Proteomes" id="UP000001231"/>
    </source>
</evidence>
<dbReference type="InParanoid" id="C7RBJ0"/>
<dbReference type="HOGENOM" id="CLU_1364481_0_0_6"/>
<dbReference type="PANTHER" id="PTHR30352">
    <property type="entry name" value="PYRUVATE FORMATE-LYASE-ACTIVATING ENZYME"/>
    <property type="match status" value="1"/>
</dbReference>